<dbReference type="AlphaFoldDB" id="A0AAV9IRY8"/>
<reference evidence="3 4" key="1">
    <citation type="submission" date="2022-07" db="EMBL/GenBank/DDBJ databases">
        <title>Genome-wide signatures of adaptation to extreme environments.</title>
        <authorList>
            <person name="Cho C.H."/>
            <person name="Yoon H.S."/>
        </authorList>
    </citation>
    <scope>NUCLEOTIDE SEQUENCE [LARGE SCALE GENOMIC DNA]</scope>
    <source>
        <strain evidence="3 4">DBV 063 E5</strain>
    </source>
</reference>
<keyword evidence="4" id="KW-1185">Reference proteome</keyword>
<comment type="caution">
    <text evidence="3">The sequence shown here is derived from an EMBL/GenBank/DDBJ whole genome shotgun (WGS) entry which is preliminary data.</text>
</comment>
<evidence type="ECO:0000313" key="3">
    <source>
        <dbReference type="EMBL" id="KAK4535018.1"/>
    </source>
</evidence>
<evidence type="ECO:0000313" key="4">
    <source>
        <dbReference type="Proteomes" id="UP001301350"/>
    </source>
</evidence>
<dbReference type="EMBL" id="JANCYW010000003">
    <property type="protein sequence ID" value="KAK4535018.1"/>
    <property type="molecule type" value="Genomic_DNA"/>
</dbReference>
<proteinExistence type="predicted"/>
<dbReference type="InterPro" id="IPR011009">
    <property type="entry name" value="Kinase-like_dom_sf"/>
</dbReference>
<dbReference type="Gene3D" id="1.10.510.10">
    <property type="entry name" value="Transferase(Phosphotransferase) domain 1"/>
    <property type="match status" value="1"/>
</dbReference>
<protein>
    <recommendedName>
        <fullName evidence="2">Protein kinase domain-containing protein</fullName>
    </recommendedName>
</protein>
<accession>A0AAV9IRY8</accession>
<feature type="compositionally biased region" description="Low complexity" evidence="1">
    <location>
        <begin position="60"/>
        <end position="70"/>
    </location>
</feature>
<feature type="compositionally biased region" description="Acidic residues" evidence="1">
    <location>
        <begin position="321"/>
        <end position="330"/>
    </location>
</feature>
<dbReference type="Proteomes" id="UP001301350">
    <property type="component" value="Unassembled WGS sequence"/>
</dbReference>
<dbReference type="InterPro" id="IPR000719">
    <property type="entry name" value="Prot_kinase_dom"/>
</dbReference>
<dbReference type="GO" id="GO:0004672">
    <property type="term" value="F:protein kinase activity"/>
    <property type="evidence" value="ECO:0007669"/>
    <property type="project" value="InterPro"/>
</dbReference>
<feature type="region of interest" description="Disordered" evidence="1">
    <location>
        <begin position="523"/>
        <end position="568"/>
    </location>
</feature>
<name>A0AAV9IRY8_CYACA</name>
<gene>
    <name evidence="3" type="ORF">CDCA_CDCA03G1043</name>
</gene>
<feature type="compositionally biased region" description="Low complexity" evidence="1">
    <location>
        <begin position="42"/>
        <end position="52"/>
    </location>
</feature>
<feature type="compositionally biased region" description="Pro residues" evidence="1">
    <location>
        <begin position="531"/>
        <end position="540"/>
    </location>
</feature>
<dbReference type="PROSITE" id="PS50011">
    <property type="entry name" value="PROTEIN_KINASE_DOM"/>
    <property type="match status" value="1"/>
</dbReference>
<feature type="domain" description="Protein kinase" evidence="2">
    <location>
        <begin position="127"/>
        <end position="453"/>
    </location>
</feature>
<organism evidence="3 4">
    <name type="scientific">Cyanidium caldarium</name>
    <name type="common">Red alga</name>
    <dbReference type="NCBI Taxonomy" id="2771"/>
    <lineage>
        <taxon>Eukaryota</taxon>
        <taxon>Rhodophyta</taxon>
        <taxon>Bangiophyceae</taxon>
        <taxon>Cyanidiales</taxon>
        <taxon>Cyanidiaceae</taxon>
        <taxon>Cyanidium</taxon>
    </lineage>
</organism>
<evidence type="ECO:0000256" key="1">
    <source>
        <dbReference type="SAM" id="MobiDB-lite"/>
    </source>
</evidence>
<dbReference type="SUPFAM" id="SSF56112">
    <property type="entry name" value="Protein kinase-like (PK-like)"/>
    <property type="match status" value="1"/>
</dbReference>
<dbReference type="GO" id="GO:0005524">
    <property type="term" value="F:ATP binding"/>
    <property type="evidence" value="ECO:0007669"/>
    <property type="project" value="InterPro"/>
</dbReference>
<feature type="compositionally biased region" description="Polar residues" evidence="1">
    <location>
        <begin position="18"/>
        <end position="31"/>
    </location>
</feature>
<feature type="region of interest" description="Disordered" evidence="1">
    <location>
        <begin position="1"/>
        <end position="70"/>
    </location>
</feature>
<sequence length="568" mass="62750">MSCTQFAAANGNERLSAPHTSSVDPGTSTEPSVVAVRFSPRASASDASTASSAEHRKSAHSASSSSGASTLSSPALIKALQLDGHSMSPTTPSSSEMPAVSVAAAAAASCHSANLYDEWLASILDTTEWSRPLGAGAVGIVLLPAGDHKVAVKVSIYETGFRTGLFMHPTRSEPTLMKRFARALVATNATPHLPILYGERHHVPLESLHIPEPFWESSSAAQELQQWIRRRRNCDASRCSVLCLERFEGGTLFHALCRDAAPGIDIRAVRELTFQMLYTLCVLLRHEPDFRHNDLSLANVMLRRRLTPDAQRSSLAHTSSDDDGEADDSGELSRFDAHPEPLPMQRYNQYCFEGAVWHLPLRREQPFEAVIADFDFACAGTHVTNAKVDFFERQDTYRCYRIGSQRDPYGDVQMLLSNLREVVQHIVRKRQHRQRQEASPIDPTVLRDEHDALEFFERRVHPHCSNTQDRSLRGRLAPDEGDIDERYAPFHMLLRDPYFDPYRHISARDEQVVHRYAWPVGSSHAPVGVPSTPPPRPTPPTLSSRAAPAAPGTEVSAAPLPPCKSQGA</sequence>
<evidence type="ECO:0000259" key="2">
    <source>
        <dbReference type="PROSITE" id="PS50011"/>
    </source>
</evidence>
<feature type="region of interest" description="Disordered" evidence="1">
    <location>
        <begin position="311"/>
        <end position="340"/>
    </location>
</feature>